<organism evidence="1 2">
    <name type="scientific">Kosakonia oryzendophytica</name>
    <dbReference type="NCBI Taxonomy" id="1005665"/>
    <lineage>
        <taxon>Bacteria</taxon>
        <taxon>Pseudomonadati</taxon>
        <taxon>Pseudomonadota</taxon>
        <taxon>Gammaproteobacteria</taxon>
        <taxon>Enterobacterales</taxon>
        <taxon>Enterobacteriaceae</taxon>
        <taxon>Kosakonia</taxon>
    </lineage>
</organism>
<protein>
    <submittedName>
        <fullName evidence="1">Uncharacterized protein</fullName>
    </submittedName>
</protein>
<dbReference type="AlphaFoldDB" id="A0A1C4C192"/>
<dbReference type="EMBL" id="FMAY01000006">
    <property type="protein sequence ID" value="SCC12907.1"/>
    <property type="molecule type" value="Genomic_DNA"/>
</dbReference>
<gene>
    <name evidence="1" type="ORF">GA0061071_106170</name>
</gene>
<name>A0A1C4C192_9ENTR</name>
<evidence type="ECO:0000313" key="2">
    <source>
        <dbReference type="Proteomes" id="UP000198975"/>
    </source>
</evidence>
<proteinExistence type="predicted"/>
<dbReference type="OrthoDB" id="7068616at2"/>
<sequence>MENSVAHINALILDIVENVRLANIPGKDTVEELYRALDAFYAAYKDNSLLPKSVAWALFVLRDNLEGALKYASGEDARALAGMSSAVNRYIEQIFLE</sequence>
<accession>A0A1C4C192</accession>
<dbReference type="RefSeq" id="WP_061492716.1">
    <property type="nucleotide sequence ID" value="NZ_CP115659.1"/>
</dbReference>
<dbReference type="Proteomes" id="UP000198975">
    <property type="component" value="Unassembled WGS sequence"/>
</dbReference>
<keyword evidence="2" id="KW-1185">Reference proteome</keyword>
<reference evidence="2" key="1">
    <citation type="submission" date="2016-08" db="EMBL/GenBank/DDBJ databases">
        <authorList>
            <person name="Varghese N."/>
            <person name="Submissions Spin"/>
        </authorList>
    </citation>
    <scope>NUCLEOTIDE SEQUENCE [LARGE SCALE GENOMIC DNA]</scope>
    <source>
        <strain evidence="2">REICA_082</strain>
    </source>
</reference>
<evidence type="ECO:0000313" key="1">
    <source>
        <dbReference type="EMBL" id="SCC12907.1"/>
    </source>
</evidence>